<evidence type="ECO:0000313" key="4">
    <source>
        <dbReference type="EMBL" id="MBD8082799.1"/>
    </source>
</evidence>
<dbReference type="Proteomes" id="UP000637299">
    <property type="component" value="Unassembled WGS sequence"/>
</dbReference>
<feature type="compositionally biased region" description="Basic residues" evidence="1">
    <location>
        <begin position="479"/>
        <end position="488"/>
    </location>
</feature>
<proteinExistence type="predicted"/>
<feature type="domain" description="DUF3945" evidence="2">
    <location>
        <begin position="370"/>
        <end position="423"/>
    </location>
</feature>
<reference evidence="4 5" key="1">
    <citation type="submission" date="2020-09" db="EMBL/GenBank/DDBJ databases">
        <title>Genome seq and assembly of Chryseobacterium sp.</title>
        <authorList>
            <person name="Chhetri G."/>
        </authorList>
    </citation>
    <scope>NUCLEOTIDE SEQUENCE [LARGE SCALE GENOMIC DNA]</scope>
    <source>
        <strain evidence="4 5">GCR10</strain>
    </source>
</reference>
<evidence type="ECO:0000259" key="3">
    <source>
        <dbReference type="Pfam" id="PF13351"/>
    </source>
</evidence>
<feature type="domain" description="DUF3945" evidence="2">
    <location>
        <begin position="287"/>
        <end position="340"/>
    </location>
</feature>
<name>A0ABR8ZCJ9_9FLAO</name>
<comment type="caution">
    <text evidence="4">The sequence shown here is derived from an EMBL/GenBank/DDBJ whole genome shotgun (WGS) entry which is preliminary data.</text>
</comment>
<feature type="compositionally biased region" description="Basic and acidic residues" evidence="1">
    <location>
        <begin position="455"/>
        <end position="478"/>
    </location>
</feature>
<dbReference type="Pfam" id="PF13101">
    <property type="entry name" value="DUF3945"/>
    <property type="match status" value="2"/>
</dbReference>
<organism evidence="4 5">
    <name type="scientific">Chryseobacterium caseinilyticum</name>
    <dbReference type="NCBI Taxonomy" id="2771428"/>
    <lineage>
        <taxon>Bacteria</taxon>
        <taxon>Pseudomonadati</taxon>
        <taxon>Bacteroidota</taxon>
        <taxon>Flavobacteriia</taxon>
        <taxon>Flavobacteriales</taxon>
        <taxon>Weeksellaceae</taxon>
        <taxon>Chryseobacterium group</taxon>
        <taxon>Chryseobacterium</taxon>
    </lineage>
</organism>
<feature type="compositionally biased region" description="Basic and acidic residues" evidence="1">
    <location>
        <begin position="428"/>
        <end position="440"/>
    </location>
</feature>
<feature type="compositionally biased region" description="Polar residues" evidence="1">
    <location>
        <begin position="441"/>
        <end position="454"/>
    </location>
</feature>
<accession>A0ABR8ZCJ9</accession>
<feature type="region of interest" description="Disordered" evidence="1">
    <location>
        <begin position="345"/>
        <end position="381"/>
    </location>
</feature>
<dbReference type="InterPro" id="IPR025222">
    <property type="entry name" value="DUF3945"/>
</dbReference>
<feature type="domain" description="DUF4099" evidence="3">
    <location>
        <begin position="146"/>
        <end position="228"/>
    </location>
</feature>
<evidence type="ECO:0000313" key="5">
    <source>
        <dbReference type="Proteomes" id="UP000637299"/>
    </source>
</evidence>
<evidence type="ECO:0000256" key="1">
    <source>
        <dbReference type="SAM" id="MobiDB-lite"/>
    </source>
</evidence>
<keyword evidence="5" id="KW-1185">Reference proteome</keyword>
<evidence type="ECO:0000259" key="2">
    <source>
        <dbReference type="Pfam" id="PF13101"/>
    </source>
</evidence>
<feature type="region of interest" description="Disordered" evidence="1">
    <location>
        <begin position="427"/>
        <end position="488"/>
    </location>
</feature>
<dbReference type="RefSeq" id="WP_191736764.1">
    <property type="nucleotide sequence ID" value="NZ_JACYFS010000002.1"/>
</dbReference>
<dbReference type="Pfam" id="PF13351">
    <property type="entry name" value="DUF4099"/>
    <property type="match status" value="1"/>
</dbReference>
<dbReference type="EMBL" id="JACYFS010000002">
    <property type="protein sequence ID" value="MBD8082799.1"/>
    <property type="molecule type" value="Genomic_DNA"/>
</dbReference>
<protein>
    <submittedName>
        <fullName evidence="4">DUF3945 domain-containing protein</fullName>
    </submittedName>
</protein>
<sequence>MSETNQREIPDFEELSDILLFHNKKRMKIEAVTGIDNKGNLKTVAPTKRNQNQFMRVDKSGDLFSNFFSNFFSQLKNPTQFSFFKVPASDAETKAKELQEKINRPTKENQEQLDSTEVQLPKTDKTEKTIQMEAKEPTTQNNEYRYNPAQIDWDMMSNLGLSKERLEKLDILDPLLKGYKTNDLISISLNFEGAVTKLDARLSLQQNEEGKVTMAIHGIRKEPQLNFPFFGHQFTEDDKKNLLTTGNMGRVVELKHFKTGEPIPSIISVDRLTNELIALKTQYIRIPDEVKGVTLDDQQKQTLLEGKPLYIEGMISKKGESFNATVQYNADKRYVEFLFDRTQHKGQSHTVTQDQKQDQKQSPSKNVEAPKNFRGKDLDQEQYSKFKAGETVYIKGLKDNKGKEYQGYITFNQETSKTEFSFTNPNQLREKATPSEDHKTQTAVNSGGKTNEATKNIKEPLKPKQKEPANKQQDDQQKKPTRLKGRRV</sequence>
<dbReference type="InterPro" id="IPR025343">
    <property type="entry name" value="DUF4099"/>
</dbReference>
<gene>
    <name evidence="4" type="ORF">IC610_10255</name>
</gene>